<dbReference type="AlphaFoldDB" id="A0A4Y9YTH2"/>
<gene>
    <name evidence="2" type="ORF">EVJ58_g2216</name>
</gene>
<organism evidence="2 3">
    <name type="scientific">Rhodofomes roseus</name>
    <dbReference type="NCBI Taxonomy" id="34475"/>
    <lineage>
        <taxon>Eukaryota</taxon>
        <taxon>Fungi</taxon>
        <taxon>Dikarya</taxon>
        <taxon>Basidiomycota</taxon>
        <taxon>Agaricomycotina</taxon>
        <taxon>Agaricomycetes</taxon>
        <taxon>Polyporales</taxon>
        <taxon>Rhodofomes</taxon>
    </lineage>
</organism>
<dbReference type="STRING" id="34475.A0A4Y9YTH2"/>
<protein>
    <submittedName>
        <fullName evidence="2">Uncharacterized protein</fullName>
    </submittedName>
</protein>
<proteinExistence type="predicted"/>
<accession>A0A4Y9YTH2</accession>
<comment type="caution">
    <text evidence="2">The sequence shown here is derived from an EMBL/GenBank/DDBJ whole genome shotgun (WGS) entry which is preliminary data.</text>
</comment>
<dbReference type="EMBL" id="SEKV01000079">
    <property type="protein sequence ID" value="TFY65070.1"/>
    <property type="molecule type" value="Genomic_DNA"/>
</dbReference>
<evidence type="ECO:0000256" key="1">
    <source>
        <dbReference type="SAM" id="MobiDB-lite"/>
    </source>
</evidence>
<evidence type="ECO:0000313" key="2">
    <source>
        <dbReference type="EMBL" id="TFY65070.1"/>
    </source>
</evidence>
<name>A0A4Y9YTH2_9APHY</name>
<reference evidence="2 3" key="1">
    <citation type="submission" date="2019-01" db="EMBL/GenBank/DDBJ databases">
        <title>Genome sequencing of the rare red list fungi Fomitopsis rosea.</title>
        <authorList>
            <person name="Buettner E."/>
            <person name="Kellner H."/>
        </authorList>
    </citation>
    <scope>NUCLEOTIDE SEQUENCE [LARGE SCALE GENOMIC DNA]</scope>
    <source>
        <strain evidence="2 3">DSM 105464</strain>
    </source>
</reference>
<sequence>MDSFKSLASSFTNKIGLTSGDGETATPQPIMASGDQVPGETDLRSKEISNLLKTQEILHQENTQLKALLETRRQELQDAQRFMGTVDTVAESEVVQEVDSLNAETFNLARSMADQASPDPNQNAQHDAIERATTALGSPFVAVLKSTDTRGDTILLEIAIRVAATHFLSQIICTWTTSPEDDGILACVYEKIRSSENQSVVGQWRALTRTFAQDKLDMQQLEDDCNRRLAILILDVLSVARMRPSPGGNPEYALQILVGKALRIRQLIGEALKSSEYEIFLPQPEAAFAAADMEDTYDPRGKGGRTRSHVLCYVAFGLRRVEKVKRELQSVTLLKAGVGLQTLLADLDLVDGDDESMST</sequence>
<evidence type="ECO:0000313" key="3">
    <source>
        <dbReference type="Proteomes" id="UP000298390"/>
    </source>
</evidence>
<feature type="region of interest" description="Disordered" evidence="1">
    <location>
        <begin position="15"/>
        <end position="41"/>
    </location>
</feature>
<dbReference type="Proteomes" id="UP000298390">
    <property type="component" value="Unassembled WGS sequence"/>
</dbReference>